<evidence type="ECO:0000256" key="4">
    <source>
        <dbReference type="ARBA" id="ARBA00023239"/>
    </source>
</evidence>
<dbReference type="Pfam" id="PF00206">
    <property type="entry name" value="Lyase_1"/>
    <property type="match status" value="1"/>
</dbReference>
<organism evidence="7 8">
    <name type="scientific">Streptomyces bikiniensis</name>
    <dbReference type="NCBI Taxonomy" id="1896"/>
    <lineage>
        <taxon>Bacteria</taxon>
        <taxon>Bacillati</taxon>
        <taxon>Actinomycetota</taxon>
        <taxon>Actinomycetes</taxon>
        <taxon>Kitasatosporales</taxon>
        <taxon>Streptomycetaceae</taxon>
        <taxon>Streptomyces</taxon>
    </lineage>
</organism>
<evidence type="ECO:0000256" key="2">
    <source>
        <dbReference type="ARBA" id="ARBA00012338"/>
    </source>
</evidence>
<evidence type="ECO:0000313" key="8">
    <source>
        <dbReference type="Proteomes" id="UP001614391"/>
    </source>
</evidence>
<comment type="pathway">
    <text evidence="1">Amino-acid biosynthesis; L-arginine biosynthesis; L-arginine from L-ornithine and carbamoyl phosphate: step 3/3.</text>
</comment>
<keyword evidence="4 7" id="KW-0456">Lyase</keyword>
<dbReference type="InterPro" id="IPR024083">
    <property type="entry name" value="Fumarase/histidase_N"/>
</dbReference>
<dbReference type="EC" id="4.3.2.1" evidence="2"/>
<keyword evidence="8" id="KW-1185">Reference proteome</keyword>
<dbReference type="EMBL" id="JBITYT010000020">
    <property type="protein sequence ID" value="MFI9123660.1"/>
    <property type="molecule type" value="Genomic_DNA"/>
</dbReference>
<comment type="caution">
    <text evidence="7">The sequence shown here is derived from an EMBL/GenBank/DDBJ whole genome shotgun (WGS) entry which is preliminary data.</text>
</comment>
<dbReference type="Gene3D" id="1.10.40.30">
    <property type="entry name" value="Fumarase/aspartase (C-terminal domain)"/>
    <property type="match status" value="1"/>
</dbReference>
<dbReference type="InterPro" id="IPR022761">
    <property type="entry name" value="Fumarate_lyase_N"/>
</dbReference>
<dbReference type="SUPFAM" id="SSF48557">
    <property type="entry name" value="L-aspartase-like"/>
    <property type="match status" value="1"/>
</dbReference>
<protein>
    <recommendedName>
        <fullName evidence="2">argininosuccinate lyase</fullName>
        <ecNumber evidence="2">4.3.2.1</ecNumber>
    </recommendedName>
</protein>
<reference evidence="7 8" key="1">
    <citation type="submission" date="2024-10" db="EMBL/GenBank/DDBJ databases">
        <title>The Natural Products Discovery Center: Release of the First 8490 Sequenced Strains for Exploring Actinobacteria Biosynthetic Diversity.</title>
        <authorList>
            <person name="Kalkreuter E."/>
            <person name="Kautsar S.A."/>
            <person name="Yang D."/>
            <person name="Bader C.D."/>
            <person name="Teijaro C.N."/>
            <person name="Fluegel L."/>
            <person name="Davis C.M."/>
            <person name="Simpson J.R."/>
            <person name="Lauterbach L."/>
            <person name="Steele A.D."/>
            <person name="Gui C."/>
            <person name="Meng S."/>
            <person name="Li G."/>
            <person name="Viehrig K."/>
            <person name="Ye F."/>
            <person name="Su P."/>
            <person name="Kiefer A.F."/>
            <person name="Nichols A."/>
            <person name="Cepeda A.J."/>
            <person name="Yan W."/>
            <person name="Fan B."/>
            <person name="Jiang Y."/>
            <person name="Adhikari A."/>
            <person name="Zheng C.-J."/>
            <person name="Schuster L."/>
            <person name="Cowan T.M."/>
            <person name="Smanski M.J."/>
            <person name="Chevrette M.G."/>
            <person name="De Carvalho L.P.S."/>
            <person name="Shen B."/>
        </authorList>
    </citation>
    <scope>NUCLEOTIDE SEQUENCE [LARGE SCALE GENOMIC DNA]</scope>
    <source>
        <strain evidence="7 8">NPDC053346</strain>
    </source>
</reference>
<feature type="domain" description="Fumarate lyase N-terminal" evidence="6">
    <location>
        <begin position="99"/>
        <end position="308"/>
    </location>
</feature>
<evidence type="ECO:0000313" key="7">
    <source>
        <dbReference type="EMBL" id="MFI9123660.1"/>
    </source>
</evidence>
<name>A0ABW8D4W3_STRBI</name>
<keyword evidence="3" id="KW-0055">Arginine biosynthesis</keyword>
<dbReference type="PANTHER" id="PTHR43814">
    <property type="entry name" value="ARGININOSUCCINATE LYASE"/>
    <property type="match status" value="1"/>
</dbReference>
<dbReference type="InterPro" id="IPR009049">
    <property type="entry name" value="Argininosuccinate_lyase"/>
</dbReference>
<evidence type="ECO:0000259" key="6">
    <source>
        <dbReference type="Pfam" id="PF00206"/>
    </source>
</evidence>
<accession>A0ABW8D4W3</accession>
<keyword evidence="3" id="KW-0028">Amino-acid biosynthesis</keyword>
<dbReference type="Gene3D" id="1.20.200.10">
    <property type="entry name" value="Fumarase/aspartase (Central domain)"/>
    <property type="match status" value="1"/>
</dbReference>
<dbReference type="InterPro" id="IPR000362">
    <property type="entry name" value="Fumarate_lyase_fam"/>
</dbReference>
<sequence>MDKMSGRHLAMPSVSGRIKQGPSELLDEEVLKPQFRYESAHLLSSYLAIEKVFAVEYVRMGLISTEQGNAITAALRGMGPASITAQADQNMSDIAFAIEQYIEGQVPDLASAWHVDRSRNDFQACAQLMSGRQQALYTVRELMEFGRAAVDLARRTSHMPMPGYTHLQAAQVITPGFYFAAVVEQVVHSLQRLLTTYDGINLCPLGGGAMAGQEISWDRERMARLLGFRAPRPHALAAVASRDWTLELAAELALLGAPLSRFATDLMNWGGGAYGFIDLPDELSGISSAMPQKKNFPILERIRGKSAHLVSCQLDMTIGQRNTPYSNSVEVSKEAGAYLLTSFSSARSLLRLFTVVLERVEFREKHMREACEREYLGGFTLANFLTLHERVPWRSSQVIAGRYIVAAIERGASPRQTDPDLLRHMAKDHGFDLCHPEQALTQAFDVEANLRQKCTPGSVHPDAVEDLLNESQNRLDALATEWEQRGRSVDSALQLLDQVPMAGSKAPSGPRLYGEEGARS</sequence>
<gene>
    <name evidence="7" type="ORF">ACIGW0_30425</name>
</gene>
<evidence type="ECO:0000256" key="3">
    <source>
        <dbReference type="ARBA" id="ARBA00022571"/>
    </source>
</evidence>
<dbReference type="GO" id="GO:0004056">
    <property type="term" value="F:argininosuccinate lyase activity"/>
    <property type="evidence" value="ECO:0007669"/>
    <property type="project" value="UniProtKB-EC"/>
</dbReference>
<dbReference type="PRINTS" id="PR00149">
    <property type="entry name" value="FUMRATELYASE"/>
</dbReference>
<dbReference type="PRINTS" id="PR00145">
    <property type="entry name" value="ARGSUCLYASE"/>
</dbReference>
<evidence type="ECO:0000256" key="5">
    <source>
        <dbReference type="SAM" id="MobiDB-lite"/>
    </source>
</evidence>
<dbReference type="Gene3D" id="1.10.275.10">
    <property type="entry name" value="Fumarase/aspartase (N-terminal domain)"/>
    <property type="match status" value="1"/>
</dbReference>
<dbReference type="PANTHER" id="PTHR43814:SF1">
    <property type="entry name" value="ARGININOSUCCINATE LYASE"/>
    <property type="match status" value="1"/>
</dbReference>
<dbReference type="InterPro" id="IPR008948">
    <property type="entry name" value="L-Aspartase-like"/>
</dbReference>
<dbReference type="RefSeq" id="WP_399621216.1">
    <property type="nucleotide sequence ID" value="NZ_JBITYT010000020.1"/>
</dbReference>
<dbReference type="Proteomes" id="UP001614391">
    <property type="component" value="Unassembled WGS sequence"/>
</dbReference>
<feature type="region of interest" description="Disordered" evidence="5">
    <location>
        <begin position="500"/>
        <end position="520"/>
    </location>
</feature>
<evidence type="ECO:0000256" key="1">
    <source>
        <dbReference type="ARBA" id="ARBA00004941"/>
    </source>
</evidence>
<proteinExistence type="predicted"/>